<keyword evidence="2" id="KW-1133">Transmembrane helix</keyword>
<dbReference type="OrthoDB" id="4896990at2759"/>
<dbReference type="Proteomes" id="UP000007115">
    <property type="component" value="Unassembled WGS sequence"/>
</dbReference>
<accession>G9MGV8</accession>
<comment type="caution">
    <text evidence="3">The sequence shown here is derived from an EMBL/GenBank/DDBJ whole genome shotgun (WGS) entry which is preliminary data.</text>
</comment>
<name>G9MGV8_HYPVG</name>
<reference evidence="3 4" key="1">
    <citation type="journal article" date="2011" name="Genome Biol.">
        <title>Comparative genome sequence analysis underscores mycoparasitism as the ancestral life style of Trichoderma.</title>
        <authorList>
            <person name="Kubicek C.P."/>
            <person name="Herrera-Estrella A."/>
            <person name="Seidl-Seiboth V."/>
            <person name="Martinez D.A."/>
            <person name="Druzhinina I.S."/>
            <person name="Thon M."/>
            <person name="Zeilinger S."/>
            <person name="Casas-Flores S."/>
            <person name="Horwitz B.A."/>
            <person name="Mukherjee P.K."/>
            <person name="Mukherjee M."/>
            <person name="Kredics L."/>
            <person name="Alcaraz L.D."/>
            <person name="Aerts A."/>
            <person name="Antal Z."/>
            <person name="Atanasova L."/>
            <person name="Cervantes-Badillo M.G."/>
            <person name="Challacombe J."/>
            <person name="Chertkov O."/>
            <person name="McCluskey K."/>
            <person name="Coulpier F."/>
            <person name="Deshpande N."/>
            <person name="von Doehren H."/>
            <person name="Ebbole D.J."/>
            <person name="Esquivel-Naranjo E.U."/>
            <person name="Fekete E."/>
            <person name="Flipphi M."/>
            <person name="Glaser F."/>
            <person name="Gomez-Rodriguez E.Y."/>
            <person name="Gruber S."/>
            <person name="Han C."/>
            <person name="Henrissat B."/>
            <person name="Hermosa R."/>
            <person name="Hernandez-Onate M."/>
            <person name="Karaffa L."/>
            <person name="Kosti I."/>
            <person name="Le Crom S."/>
            <person name="Lindquist E."/>
            <person name="Lucas S."/>
            <person name="Luebeck M."/>
            <person name="Luebeck P.S."/>
            <person name="Margeot A."/>
            <person name="Metz B."/>
            <person name="Misra M."/>
            <person name="Nevalainen H."/>
            <person name="Omann M."/>
            <person name="Packer N."/>
            <person name="Perrone G."/>
            <person name="Uresti-Rivera E.E."/>
            <person name="Salamov A."/>
            <person name="Schmoll M."/>
            <person name="Seiboth B."/>
            <person name="Shapiro H."/>
            <person name="Sukno S."/>
            <person name="Tamayo-Ramos J.A."/>
            <person name="Tisch D."/>
            <person name="Wiest A."/>
            <person name="Wilkinson H.H."/>
            <person name="Zhang M."/>
            <person name="Coutinho P.M."/>
            <person name="Kenerley C.M."/>
            <person name="Monte E."/>
            <person name="Baker S.E."/>
            <person name="Grigoriev I.V."/>
        </authorList>
    </citation>
    <scope>NUCLEOTIDE SEQUENCE [LARGE SCALE GENOMIC DNA]</scope>
    <source>
        <strain evidence="4">Gv29-8 / FGSC 10586</strain>
    </source>
</reference>
<dbReference type="GeneID" id="25791323"/>
<dbReference type="HOGENOM" id="CLU_1468361_0_0_1"/>
<evidence type="ECO:0000256" key="1">
    <source>
        <dbReference type="SAM" id="MobiDB-lite"/>
    </source>
</evidence>
<feature type="compositionally biased region" description="Basic and acidic residues" evidence="1">
    <location>
        <begin position="125"/>
        <end position="159"/>
    </location>
</feature>
<protein>
    <recommendedName>
        <fullName evidence="5">Transmembrane protein</fullName>
    </recommendedName>
</protein>
<keyword evidence="2" id="KW-0472">Membrane</keyword>
<keyword evidence="2" id="KW-0812">Transmembrane</keyword>
<feature type="transmembrane region" description="Helical" evidence="2">
    <location>
        <begin position="12"/>
        <end position="37"/>
    </location>
</feature>
<dbReference type="EMBL" id="ABDF02000002">
    <property type="protein sequence ID" value="EHK25953.1"/>
    <property type="molecule type" value="Genomic_DNA"/>
</dbReference>
<gene>
    <name evidence="3" type="ORF">TRIVIDRAFT_218123</name>
</gene>
<dbReference type="AlphaFoldDB" id="G9MGV8"/>
<feature type="region of interest" description="Disordered" evidence="1">
    <location>
        <begin position="86"/>
        <end position="184"/>
    </location>
</feature>
<feature type="compositionally biased region" description="Polar residues" evidence="1">
    <location>
        <begin position="160"/>
        <end position="172"/>
    </location>
</feature>
<proteinExistence type="predicted"/>
<evidence type="ECO:0000313" key="3">
    <source>
        <dbReference type="EMBL" id="EHK25953.1"/>
    </source>
</evidence>
<dbReference type="VEuPathDB" id="FungiDB:TRIVIDRAFT_218123"/>
<dbReference type="OMA" id="MCVARYR"/>
<evidence type="ECO:0000256" key="2">
    <source>
        <dbReference type="SAM" id="Phobius"/>
    </source>
</evidence>
<feature type="compositionally biased region" description="Basic and acidic residues" evidence="1">
    <location>
        <begin position="86"/>
        <end position="99"/>
    </location>
</feature>
<evidence type="ECO:0008006" key="5">
    <source>
        <dbReference type="Google" id="ProtNLM"/>
    </source>
</evidence>
<dbReference type="RefSeq" id="XP_013960169.1">
    <property type="nucleotide sequence ID" value="XM_014104694.1"/>
</dbReference>
<dbReference type="InParanoid" id="G9MGV8"/>
<evidence type="ECO:0000313" key="4">
    <source>
        <dbReference type="Proteomes" id="UP000007115"/>
    </source>
</evidence>
<organism evidence="3 4">
    <name type="scientific">Hypocrea virens (strain Gv29-8 / FGSC 10586)</name>
    <name type="common">Gliocladium virens</name>
    <name type="synonym">Trichoderma virens</name>
    <dbReference type="NCBI Taxonomy" id="413071"/>
    <lineage>
        <taxon>Eukaryota</taxon>
        <taxon>Fungi</taxon>
        <taxon>Dikarya</taxon>
        <taxon>Ascomycota</taxon>
        <taxon>Pezizomycotina</taxon>
        <taxon>Sordariomycetes</taxon>
        <taxon>Hypocreomycetidae</taxon>
        <taxon>Hypocreales</taxon>
        <taxon>Hypocreaceae</taxon>
        <taxon>Trichoderma</taxon>
    </lineage>
</organism>
<dbReference type="eggNOG" id="ENOG502T395">
    <property type="taxonomic scope" value="Eukaryota"/>
</dbReference>
<keyword evidence="4" id="KW-1185">Reference proteome</keyword>
<sequence length="184" mass="20541">MSDANPNNKRFYLAIGFGILALFLLLIVPCIIAMAVARCREKRQEARDARARELEEAQGDETAFPIPEGHIPVAPLYQEATLVHHDDGHIEVRKPESTKGKGVASPHARPVGRFQEDLPEVSEQLSDKQEGDKQEGDKQEGDKQEGDKQEEDKQEDIKESQGSQDSQETQEVAATEQKPLDKEN</sequence>